<evidence type="ECO:0000313" key="2">
    <source>
        <dbReference type="EMBL" id="KAK7258532.1"/>
    </source>
</evidence>
<dbReference type="InterPro" id="IPR012340">
    <property type="entry name" value="NA-bd_OB-fold"/>
</dbReference>
<keyword evidence="1" id="KW-1133">Transmembrane helix</keyword>
<comment type="caution">
    <text evidence="2">The sequence shown here is derived from an EMBL/GenBank/DDBJ whole genome shotgun (WGS) entry which is preliminary data.</text>
</comment>
<organism evidence="2 3">
    <name type="scientific">Crotalaria pallida</name>
    <name type="common">Smooth rattlebox</name>
    <name type="synonym">Crotalaria striata</name>
    <dbReference type="NCBI Taxonomy" id="3830"/>
    <lineage>
        <taxon>Eukaryota</taxon>
        <taxon>Viridiplantae</taxon>
        <taxon>Streptophyta</taxon>
        <taxon>Embryophyta</taxon>
        <taxon>Tracheophyta</taxon>
        <taxon>Spermatophyta</taxon>
        <taxon>Magnoliopsida</taxon>
        <taxon>eudicotyledons</taxon>
        <taxon>Gunneridae</taxon>
        <taxon>Pentapetalae</taxon>
        <taxon>rosids</taxon>
        <taxon>fabids</taxon>
        <taxon>Fabales</taxon>
        <taxon>Fabaceae</taxon>
        <taxon>Papilionoideae</taxon>
        <taxon>50 kb inversion clade</taxon>
        <taxon>genistoids sensu lato</taxon>
        <taxon>core genistoids</taxon>
        <taxon>Crotalarieae</taxon>
        <taxon>Crotalaria</taxon>
    </lineage>
</organism>
<gene>
    <name evidence="2" type="ORF">RIF29_24112</name>
</gene>
<sequence length="218" mass="25301">MGNRRGLTKLKPGKSMLRQVGNWKMQESSMDESNISEPLSQLTLLDSALGSKGELRKSPLLWHTYSMLYKIQFMVLDSKDETCFVLFDSLACKFFRKTAVEMLNELEQLVGCRTDPVRGTSKHLRDQEDVDMVNSLDKEKGVTLEDFKLIKMHMANLTDIVRFPGFLFRRRLFFLWPIAIFSLVAILSHVIYLVIWAVKPNSWSIPDAWWEKLIGFMM</sequence>
<evidence type="ECO:0000313" key="3">
    <source>
        <dbReference type="Proteomes" id="UP001372338"/>
    </source>
</evidence>
<evidence type="ECO:0000256" key="1">
    <source>
        <dbReference type="SAM" id="Phobius"/>
    </source>
</evidence>
<keyword evidence="1" id="KW-0472">Membrane</keyword>
<keyword evidence="3" id="KW-1185">Reference proteome</keyword>
<name>A0AAN9HY55_CROPI</name>
<protein>
    <submittedName>
        <fullName evidence="2">Uncharacterized protein</fullName>
    </submittedName>
</protein>
<keyword evidence="1" id="KW-0812">Transmembrane</keyword>
<accession>A0AAN9HY55</accession>
<dbReference type="Proteomes" id="UP001372338">
    <property type="component" value="Unassembled WGS sequence"/>
</dbReference>
<dbReference type="AlphaFoldDB" id="A0AAN9HY55"/>
<dbReference type="Gene3D" id="2.40.50.140">
    <property type="entry name" value="Nucleic acid-binding proteins"/>
    <property type="match status" value="1"/>
</dbReference>
<feature type="transmembrane region" description="Helical" evidence="1">
    <location>
        <begin position="172"/>
        <end position="198"/>
    </location>
</feature>
<proteinExistence type="predicted"/>
<dbReference type="EMBL" id="JAYWIO010000005">
    <property type="protein sequence ID" value="KAK7258532.1"/>
    <property type="molecule type" value="Genomic_DNA"/>
</dbReference>
<reference evidence="2 3" key="1">
    <citation type="submission" date="2024-01" db="EMBL/GenBank/DDBJ databases">
        <title>The genomes of 5 underutilized Papilionoideae crops provide insights into root nodulation and disease resistanc.</title>
        <authorList>
            <person name="Yuan L."/>
        </authorList>
    </citation>
    <scope>NUCLEOTIDE SEQUENCE [LARGE SCALE GENOMIC DNA]</scope>
    <source>
        <strain evidence="2">ZHUSHIDOU_FW_LH</strain>
        <tissue evidence="2">Leaf</tissue>
    </source>
</reference>